<evidence type="ECO:0000256" key="4">
    <source>
        <dbReference type="ARBA" id="ARBA00013346"/>
    </source>
</evidence>
<keyword evidence="13" id="KW-1185">Reference proteome</keyword>
<dbReference type="CDD" id="cd02440">
    <property type="entry name" value="AdoMet_MTases"/>
    <property type="match status" value="1"/>
</dbReference>
<evidence type="ECO:0000256" key="5">
    <source>
        <dbReference type="ARBA" id="ARBA00022490"/>
    </source>
</evidence>
<evidence type="ECO:0000256" key="8">
    <source>
        <dbReference type="ARBA" id="ARBA00022691"/>
    </source>
</evidence>
<dbReference type="RefSeq" id="WP_252439433.1">
    <property type="nucleotide sequence ID" value="NZ_JAGSOV010000035.1"/>
</dbReference>
<evidence type="ECO:0000256" key="2">
    <source>
        <dbReference type="ARBA" id="ARBA00005369"/>
    </source>
</evidence>
<dbReference type="EC" id="2.1.1.77" evidence="3"/>
<keyword evidence="6 12" id="KW-0489">Methyltransferase</keyword>
<dbReference type="InterPro" id="IPR000682">
    <property type="entry name" value="PCMT"/>
</dbReference>
<dbReference type="SUPFAM" id="SSF53335">
    <property type="entry name" value="S-adenosyl-L-methionine-dependent methyltransferases"/>
    <property type="match status" value="1"/>
</dbReference>
<proteinExistence type="inferred from homology"/>
<name>A0ABT1A0P5_9PSEU</name>
<organism evidence="12 13">
    <name type="scientific">Pseudonocardia humida</name>
    <dbReference type="NCBI Taxonomy" id="2800819"/>
    <lineage>
        <taxon>Bacteria</taxon>
        <taxon>Bacillati</taxon>
        <taxon>Actinomycetota</taxon>
        <taxon>Actinomycetes</taxon>
        <taxon>Pseudonocardiales</taxon>
        <taxon>Pseudonocardiaceae</taxon>
        <taxon>Pseudonocardia</taxon>
    </lineage>
</organism>
<evidence type="ECO:0000313" key="12">
    <source>
        <dbReference type="EMBL" id="MCO1656581.1"/>
    </source>
</evidence>
<dbReference type="InterPro" id="IPR029063">
    <property type="entry name" value="SAM-dependent_MTases_sf"/>
</dbReference>
<dbReference type="EMBL" id="JAGSOV010000035">
    <property type="protein sequence ID" value="MCO1656581.1"/>
    <property type="molecule type" value="Genomic_DNA"/>
</dbReference>
<comment type="subcellular location">
    <subcellularLocation>
        <location evidence="1">Cytoplasm</location>
    </subcellularLocation>
</comment>
<gene>
    <name evidence="12" type="ORF">KDL28_16105</name>
</gene>
<protein>
    <recommendedName>
        <fullName evidence="4">Protein-L-isoaspartate O-methyltransferase</fullName>
        <ecNumber evidence="3">2.1.1.77</ecNumber>
    </recommendedName>
    <alternativeName>
        <fullName evidence="11">L-isoaspartyl protein carboxyl methyltransferase</fullName>
    </alternativeName>
    <alternativeName>
        <fullName evidence="9">Protein L-isoaspartyl methyltransferase</fullName>
    </alternativeName>
    <alternativeName>
        <fullName evidence="10">Protein-beta-aspartate methyltransferase</fullName>
    </alternativeName>
</protein>
<keyword evidence="7" id="KW-0808">Transferase</keyword>
<dbReference type="Gene3D" id="3.40.50.150">
    <property type="entry name" value="Vaccinia Virus protein VP39"/>
    <property type="match status" value="1"/>
</dbReference>
<reference evidence="12" key="1">
    <citation type="submission" date="2021-04" db="EMBL/GenBank/DDBJ databases">
        <title>Pseudonocardia sp. nov., isolated from sandy soil of mangrove forest.</title>
        <authorList>
            <person name="Zan Z."/>
            <person name="Huang R."/>
            <person name="Liu W."/>
        </authorList>
    </citation>
    <scope>NUCLEOTIDE SEQUENCE</scope>
    <source>
        <strain evidence="12">S2-4</strain>
    </source>
</reference>
<evidence type="ECO:0000256" key="11">
    <source>
        <dbReference type="ARBA" id="ARBA00031350"/>
    </source>
</evidence>
<evidence type="ECO:0000256" key="7">
    <source>
        <dbReference type="ARBA" id="ARBA00022679"/>
    </source>
</evidence>
<evidence type="ECO:0000256" key="9">
    <source>
        <dbReference type="ARBA" id="ARBA00030757"/>
    </source>
</evidence>
<dbReference type="PANTHER" id="PTHR11579">
    <property type="entry name" value="PROTEIN-L-ISOASPARTATE O-METHYLTRANSFERASE"/>
    <property type="match status" value="1"/>
</dbReference>
<evidence type="ECO:0000256" key="6">
    <source>
        <dbReference type="ARBA" id="ARBA00022603"/>
    </source>
</evidence>
<dbReference type="GO" id="GO:0032259">
    <property type="term" value="P:methylation"/>
    <property type="evidence" value="ECO:0007669"/>
    <property type="project" value="UniProtKB-KW"/>
</dbReference>
<evidence type="ECO:0000256" key="10">
    <source>
        <dbReference type="ARBA" id="ARBA00031323"/>
    </source>
</evidence>
<dbReference type="Proteomes" id="UP001165283">
    <property type="component" value="Unassembled WGS sequence"/>
</dbReference>
<comment type="caution">
    <text evidence="12">The sequence shown here is derived from an EMBL/GenBank/DDBJ whole genome shotgun (WGS) entry which is preliminary data.</text>
</comment>
<dbReference type="PANTHER" id="PTHR11579:SF0">
    <property type="entry name" value="PROTEIN-L-ISOASPARTATE(D-ASPARTATE) O-METHYLTRANSFERASE"/>
    <property type="match status" value="1"/>
</dbReference>
<dbReference type="GO" id="GO:0008168">
    <property type="term" value="F:methyltransferase activity"/>
    <property type="evidence" value="ECO:0007669"/>
    <property type="project" value="UniProtKB-KW"/>
</dbReference>
<evidence type="ECO:0000256" key="1">
    <source>
        <dbReference type="ARBA" id="ARBA00004496"/>
    </source>
</evidence>
<keyword evidence="5" id="KW-0963">Cytoplasm</keyword>
<evidence type="ECO:0000313" key="13">
    <source>
        <dbReference type="Proteomes" id="UP001165283"/>
    </source>
</evidence>
<accession>A0ABT1A0P5</accession>
<evidence type="ECO:0000256" key="3">
    <source>
        <dbReference type="ARBA" id="ARBA00011890"/>
    </source>
</evidence>
<dbReference type="Pfam" id="PF01135">
    <property type="entry name" value="PCMT"/>
    <property type="match status" value="1"/>
</dbReference>
<keyword evidence="8" id="KW-0949">S-adenosyl-L-methionine</keyword>
<sequence length="420" mass="42997">MTAADRAGAHMVDALCAAGRIRSPAVERAFRSVPRHVFLPSFAVHEAYADDAIPIRFAEGAATSSASQPSMMAIMLEQLELRSGQRVLEIGAGTGYNAALMATVVGREGLVVAVDIDQELIDDAAAHLAAAGPRLDAAGAGPVELVCADGALGHPERAPYDRIVLTVGSDDVRPEWLAQLAEGGRLLLPLAVRGSQLCVALDLGEDGVLRSDSVQSCMFIRLRGIGSATGSTVVLGRTDLAVEVPSDGLPADPDRLLAALVEPGEVIRMPFPLRQADIWDGFGLWLALTEPGACRLVAAGSGTPARAGIDLVAEDLLPVGSSTASLALVTSHGPVGLALVVQTADGRQALRCFGPAGVDLAAVLVGSMQAWAAVGRPGAPDWRLTVVPGGTGEPGPGVVPKPHATVLAEVRSHGSPAVAG</sequence>
<comment type="similarity">
    <text evidence="2">Belongs to the methyltransferase superfamily. L-isoaspartyl/D-aspartyl protein methyltransferase family.</text>
</comment>